<feature type="binding site" evidence="11">
    <location>
        <position position="193"/>
    </location>
    <ligand>
        <name>Zn(2+)</name>
        <dbReference type="ChEBI" id="CHEBI:29105"/>
    </ligand>
</feature>
<dbReference type="PANTHER" id="PTHR42914:SF1">
    <property type="entry name" value="7-CYANO-7-DEAZAGUANINE SYNTHASE"/>
    <property type="match status" value="1"/>
</dbReference>
<evidence type="ECO:0000313" key="13">
    <source>
        <dbReference type="Proteomes" id="UP001241472"/>
    </source>
</evidence>
<dbReference type="RefSeq" id="WP_306831508.1">
    <property type="nucleotide sequence ID" value="NZ_JAUSRF010000002.1"/>
</dbReference>
<keyword evidence="13" id="KW-1185">Reference proteome</keyword>
<sequence>MKTLVVCSGGLDSVSLAHRIAAEGDLMGLISFDYGQRHRVELEYAAACAKRLGVFHQIIDMRAIGSQLTGSALTDDLDVPDGHYAEETMRITVVPNRNAIMLTVAFGVAAARAAEAVAIAVHGGDHFIYPDCRPDFIDSFDAMQRHALDGYASVKLLAPYVNGSKADIVSDGAKHKTPFVETWSCYKGETKHCGRCGTCVERREAFHLAGVDDPTDYADPDFWKAATAGFSAEEVR</sequence>
<keyword evidence="2 11" id="KW-0436">Ligase</keyword>
<reference evidence="12 13" key="1">
    <citation type="submission" date="2023-07" db="EMBL/GenBank/DDBJ databases">
        <title>Sorghum-associated microbial communities from plants grown in Nebraska, USA.</title>
        <authorList>
            <person name="Schachtman D."/>
        </authorList>
    </citation>
    <scope>NUCLEOTIDE SEQUENCE [LARGE SCALE GENOMIC DNA]</scope>
    <source>
        <strain evidence="12 13">DS1307</strain>
    </source>
</reference>
<dbReference type="Gene3D" id="3.40.50.620">
    <property type="entry name" value="HUPs"/>
    <property type="match status" value="1"/>
</dbReference>
<dbReference type="InterPro" id="IPR018317">
    <property type="entry name" value="QueC"/>
</dbReference>
<comment type="function">
    <text evidence="11">Catalyzes the ATP-dependent conversion of 7-carboxy-7-deazaguanine (CDG) to 7-cyano-7-deazaguanine (preQ(0)).</text>
</comment>
<dbReference type="PANTHER" id="PTHR42914">
    <property type="entry name" value="7-CYANO-7-DEAZAGUANINE SYNTHASE"/>
    <property type="match status" value="1"/>
</dbReference>
<keyword evidence="7 11" id="KW-0067">ATP-binding</keyword>
<dbReference type="NCBIfam" id="TIGR00364">
    <property type="entry name" value="7-cyano-7-deazaguanine synthase QueC"/>
    <property type="match status" value="1"/>
</dbReference>
<keyword evidence="6 11" id="KW-0862">Zinc</keyword>
<feature type="binding site" evidence="11">
    <location>
        <position position="199"/>
    </location>
    <ligand>
        <name>Zn(2+)</name>
        <dbReference type="ChEBI" id="CHEBI:29105"/>
    </ligand>
</feature>
<proteinExistence type="inferred from homology"/>
<name>A0ABT9PNW6_9HYPH</name>
<dbReference type="Proteomes" id="UP001241472">
    <property type="component" value="Unassembled WGS sequence"/>
</dbReference>
<comment type="cofactor">
    <cofactor evidence="11">
        <name>Zn(2+)</name>
        <dbReference type="ChEBI" id="CHEBI:29105"/>
    </cofactor>
    <text evidence="11">Binds 1 zinc ion per subunit.</text>
</comment>
<dbReference type="GO" id="GO:0016874">
    <property type="term" value="F:ligase activity"/>
    <property type="evidence" value="ECO:0007669"/>
    <property type="project" value="UniProtKB-KW"/>
</dbReference>
<protein>
    <recommendedName>
        <fullName evidence="9 11">7-cyano-7-deazaguanine synthase</fullName>
        <ecNumber evidence="9 11">6.3.4.20</ecNumber>
    </recommendedName>
    <alternativeName>
        <fullName evidence="11">7-cyano-7-carbaguanine synthase</fullName>
    </alternativeName>
    <alternativeName>
        <fullName evidence="11">PreQ(0) synthase</fullName>
    </alternativeName>
    <alternativeName>
        <fullName evidence="11">Queuosine biosynthesis protein QueC</fullName>
    </alternativeName>
</protein>
<accession>A0ABT9PNW6</accession>
<comment type="pathway">
    <text evidence="1 11">Purine metabolism; 7-cyano-7-deazaguanine biosynthesis.</text>
</comment>
<evidence type="ECO:0000256" key="3">
    <source>
        <dbReference type="ARBA" id="ARBA00022723"/>
    </source>
</evidence>
<evidence type="ECO:0000256" key="4">
    <source>
        <dbReference type="ARBA" id="ARBA00022741"/>
    </source>
</evidence>
<dbReference type="PIRSF" id="PIRSF006293">
    <property type="entry name" value="ExsB"/>
    <property type="match status" value="1"/>
</dbReference>
<evidence type="ECO:0000256" key="1">
    <source>
        <dbReference type="ARBA" id="ARBA00005061"/>
    </source>
</evidence>
<evidence type="ECO:0000256" key="10">
    <source>
        <dbReference type="ARBA" id="ARBA00047890"/>
    </source>
</evidence>
<evidence type="ECO:0000313" key="12">
    <source>
        <dbReference type="EMBL" id="MDP9836157.1"/>
    </source>
</evidence>
<feature type="binding site" evidence="11">
    <location>
        <begin position="7"/>
        <end position="17"/>
    </location>
    <ligand>
        <name>ATP</name>
        <dbReference type="ChEBI" id="CHEBI:30616"/>
    </ligand>
</feature>
<comment type="caution">
    <text evidence="12">The sequence shown here is derived from an EMBL/GenBank/DDBJ whole genome shotgun (WGS) entry which is preliminary data.</text>
</comment>
<evidence type="ECO:0000256" key="2">
    <source>
        <dbReference type="ARBA" id="ARBA00022598"/>
    </source>
</evidence>
<feature type="binding site" evidence="11">
    <location>
        <position position="185"/>
    </location>
    <ligand>
        <name>Zn(2+)</name>
        <dbReference type="ChEBI" id="CHEBI:29105"/>
    </ligand>
</feature>
<gene>
    <name evidence="11" type="primary">queC</name>
    <name evidence="12" type="ORF">J2T09_000899</name>
</gene>
<dbReference type="InterPro" id="IPR014729">
    <property type="entry name" value="Rossmann-like_a/b/a_fold"/>
</dbReference>
<keyword evidence="3 11" id="KW-0479">Metal-binding</keyword>
<evidence type="ECO:0000256" key="7">
    <source>
        <dbReference type="ARBA" id="ARBA00022840"/>
    </source>
</evidence>
<dbReference type="CDD" id="cd01995">
    <property type="entry name" value="QueC-like"/>
    <property type="match status" value="1"/>
</dbReference>
<keyword evidence="4 11" id="KW-0547">Nucleotide-binding</keyword>
<organism evidence="12 13">
    <name type="scientific">Neorhizobium huautlense</name>
    <dbReference type="NCBI Taxonomy" id="67774"/>
    <lineage>
        <taxon>Bacteria</taxon>
        <taxon>Pseudomonadati</taxon>
        <taxon>Pseudomonadota</taxon>
        <taxon>Alphaproteobacteria</taxon>
        <taxon>Hyphomicrobiales</taxon>
        <taxon>Rhizobiaceae</taxon>
        <taxon>Rhizobium/Agrobacterium group</taxon>
        <taxon>Neorhizobium</taxon>
    </lineage>
</organism>
<evidence type="ECO:0000256" key="9">
    <source>
        <dbReference type="ARBA" id="ARBA00039149"/>
    </source>
</evidence>
<dbReference type="HAMAP" id="MF_01633">
    <property type="entry name" value="QueC"/>
    <property type="match status" value="1"/>
</dbReference>
<comment type="catalytic activity">
    <reaction evidence="10 11">
        <text>7-carboxy-7-carbaguanine + NH4(+) + 2 ATP = 7-cyano-7-carbaguanine + 2 AMP + 2 diphosphate + 2 H(+)</text>
        <dbReference type="Rhea" id="RHEA:27982"/>
        <dbReference type="ChEBI" id="CHEBI:15378"/>
        <dbReference type="ChEBI" id="CHEBI:28938"/>
        <dbReference type="ChEBI" id="CHEBI:30616"/>
        <dbReference type="ChEBI" id="CHEBI:33019"/>
        <dbReference type="ChEBI" id="CHEBI:45075"/>
        <dbReference type="ChEBI" id="CHEBI:61036"/>
        <dbReference type="ChEBI" id="CHEBI:456215"/>
        <dbReference type="EC" id="6.3.4.20"/>
    </reaction>
</comment>
<evidence type="ECO:0000256" key="11">
    <source>
        <dbReference type="HAMAP-Rule" id="MF_01633"/>
    </source>
</evidence>
<dbReference type="EMBL" id="JAUSRF010000002">
    <property type="protein sequence ID" value="MDP9836157.1"/>
    <property type="molecule type" value="Genomic_DNA"/>
</dbReference>
<feature type="binding site" evidence="11">
    <location>
        <position position="196"/>
    </location>
    <ligand>
        <name>Zn(2+)</name>
        <dbReference type="ChEBI" id="CHEBI:29105"/>
    </ligand>
</feature>
<comment type="similarity">
    <text evidence="8 11">Belongs to the QueC family.</text>
</comment>
<evidence type="ECO:0000256" key="6">
    <source>
        <dbReference type="ARBA" id="ARBA00022833"/>
    </source>
</evidence>
<evidence type="ECO:0000256" key="8">
    <source>
        <dbReference type="ARBA" id="ARBA00037993"/>
    </source>
</evidence>
<dbReference type="SUPFAM" id="SSF52402">
    <property type="entry name" value="Adenine nucleotide alpha hydrolases-like"/>
    <property type="match status" value="1"/>
</dbReference>
<dbReference type="Pfam" id="PF06508">
    <property type="entry name" value="QueC"/>
    <property type="match status" value="1"/>
</dbReference>
<dbReference type="EC" id="6.3.4.20" evidence="9 11"/>
<keyword evidence="5 11" id="KW-0671">Queuosine biosynthesis</keyword>
<evidence type="ECO:0000256" key="5">
    <source>
        <dbReference type="ARBA" id="ARBA00022785"/>
    </source>
</evidence>